<evidence type="ECO:0000259" key="2">
    <source>
        <dbReference type="Pfam" id="PF00582"/>
    </source>
</evidence>
<dbReference type="InterPro" id="IPR006015">
    <property type="entry name" value="Universal_stress_UspA"/>
</dbReference>
<reference evidence="4" key="1">
    <citation type="journal article" date="2019" name="Int. J. Syst. Evol. Microbiol.">
        <title>The Global Catalogue of Microorganisms (GCM) 10K type strain sequencing project: providing services to taxonomists for standard genome sequencing and annotation.</title>
        <authorList>
            <consortium name="The Broad Institute Genomics Platform"/>
            <consortium name="The Broad Institute Genome Sequencing Center for Infectious Disease"/>
            <person name="Wu L."/>
            <person name="Ma J."/>
        </authorList>
    </citation>
    <scope>NUCLEOTIDE SEQUENCE [LARGE SCALE GENOMIC DNA]</scope>
    <source>
        <strain evidence="4">LMG 29894</strain>
    </source>
</reference>
<evidence type="ECO:0000313" key="3">
    <source>
        <dbReference type="EMBL" id="MFC4160684.1"/>
    </source>
</evidence>
<dbReference type="RefSeq" id="WP_378165782.1">
    <property type="nucleotide sequence ID" value="NZ_JBHSBU010000001.1"/>
</dbReference>
<dbReference type="SUPFAM" id="SSF52402">
    <property type="entry name" value="Adenine nucleotide alpha hydrolases-like"/>
    <property type="match status" value="2"/>
</dbReference>
<gene>
    <name evidence="3" type="ORF">ACFOW7_15190</name>
</gene>
<dbReference type="InterPro" id="IPR006016">
    <property type="entry name" value="UspA"/>
</dbReference>
<dbReference type="CDD" id="cd00293">
    <property type="entry name" value="USP-like"/>
    <property type="match status" value="1"/>
</dbReference>
<evidence type="ECO:0000256" key="1">
    <source>
        <dbReference type="ARBA" id="ARBA00008791"/>
    </source>
</evidence>
<comment type="caution">
    <text evidence="3">The sequence shown here is derived from an EMBL/GenBank/DDBJ whole genome shotgun (WGS) entry which is preliminary data.</text>
</comment>
<dbReference type="EMBL" id="JBHSBU010000001">
    <property type="protein sequence ID" value="MFC4160684.1"/>
    <property type="molecule type" value="Genomic_DNA"/>
</dbReference>
<evidence type="ECO:0000313" key="4">
    <source>
        <dbReference type="Proteomes" id="UP001595791"/>
    </source>
</evidence>
<dbReference type="PRINTS" id="PR01438">
    <property type="entry name" value="UNVRSLSTRESS"/>
</dbReference>
<name>A0ABV8MRI8_9NEIS</name>
<sequence length="279" mass="30740">MHYKSLLVHVDSDPRSAVRLRLAVELAERFDARITGLFVALAPTFSDPVADVSQASLYEVLLAERRRAAKAARETFERETAGFDPQRLEWREHVGMPIHTTCQHARYHDLVVLGQANPDIQIDGLPASFPEDVVCASCRPALIVPYRGEFSRIGRRILVGWNTSNEATRAITDALPLLQGAERTTVLTADPENSGDDHGQQPGADIALYLARHGAKVEVRTQKSSGRDAGEVLLDVANIAEDDLIVMGLYGHSRMREQILGGASRTVLRHMTLPLLVSH</sequence>
<feature type="domain" description="UspA" evidence="2">
    <location>
        <begin position="3"/>
        <end position="115"/>
    </location>
</feature>
<proteinExistence type="inferred from homology"/>
<organism evidence="3 4">
    <name type="scientific">Chitinimonas lacunae</name>
    <dbReference type="NCBI Taxonomy" id="1963018"/>
    <lineage>
        <taxon>Bacteria</taxon>
        <taxon>Pseudomonadati</taxon>
        <taxon>Pseudomonadota</taxon>
        <taxon>Betaproteobacteria</taxon>
        <taxon>Neisseriales</taxon>
        <taxon>Chitinibacteraceae</taxon>
        <taxon>Chitinimonas</taxon>
    </lineage>
</organism>
<comment type="similarity">
    <text evidence="1">Belongs to the universal stress protein A family.</text>
</comment>
<dbReference type="Proteomes" id="UP001595791">
    <property type="component" value="Unassembled WGS sequence"/>
</dbReference>
<feature type="domain" description="UspA" evidence="2">
    <location>
        <begin position="155"/>
        <end position="277"/>
    </location>
</feature>
<dbReference type="PANTHER" id="PTHR46268:SF15">
    <property type="entry name" value="UNIVERSAL STRESS PROTEIN HP_0031"/>
    <property type="match status" value="1"/>
</dbReference>
<dbReference type="PANTHER" id="PTHR46268">
    <property type="entry name" value="STRESS RESPONSE PROTEIN NHAX"/>
    <property type="match status" value="1"/>
</dbReference>
<dbReference type="Gene3D" id="3.40.50.12370">
    <property type="match status" value="1"/>
</dbReference>
<protein>
    <submittedName>
        <fullName evidence="3">Universal stress protein</fullName>
    </submittedName>
</protein>
<dbReference type="Pfam" id="PF00582">
    <property type="entry name" value="Usp"/>
    <property type="match status" value="2"/>
</dbReference>
<accession>A0ABV8MRI8</accession>
<keyword evidence="4" id="KW-1185">Reference proteome</keyword>